<protein>
    <recommendedName>
        <fullName evidence="3">YaaC-like Protein</fullName>
    </recommendedName>
</protein>
<dbReference type="Pfam" id="PF14175">
    <property type="entry name" value="YaaC"/>
    <property type="match status" value="1"/>
</dbReference>
<proteinExistence type="predicted"/>
<dbReference type="EMBL" id="CALYLK010000001">
    <property type="protein sequence ID" value="CAH8188577.1"/>
    <property type="molecule type" value="Genomic_DNA"/>
</dbReference>
<reference evidence="1" key="1">
    <citation type="submission" date="2022-06" db="EMBL/GenBank/DDBJ databases">
        <authorList>
            <person name="Goudenege D."/>
            <person name="Le Roux F."/>
        </authorList>
    </citation>
    <scope>NUCLEOTIDE SEQUENCE</scope>
    <source>
        <strain evidence="1">12-063</strain>
    </source>
</reference>
<sequence length="341" mass="39718">MAFRDIKHKGKNLTIHKAITKPEFNEKTVLVTSTWDYVDLWLKRAGENEARFFWGQARSFYDATNQLPKTSAPLTAYYCFLNATKALLLTKRVQFSDEHGVTGFSIGTQTALANEKVKFKQNGILPALCRHLGEPSNEEIFTLKDLLYNLPNIHRAYDLTYSADPELFIPISSPRIVKSATTSEAWFCAELTDKYANGHTFNKLADNFEKEMSVTNQCIIRMKRRFRWTTNQRQNSLDRYRAYHKRLRRDLYYINGGSRLWYIKRSGNLNGLINRSCMPIMFAAMHRLSELARYSPDKLAKHFECQHNWLLSEFITSASNQFIDEISSEITGYEFMIPRRN</sequence>
<comment type="caution">
    <text evidence="1">The sequence shown here is derived from an EMBL/GenBank/DDBJ whole genome shotgun (WGS) entry which is preliminary data.</text>
</comment>
<organism evidence="1 2">
    <name type="scientific">Vibrio aestuarianus</name>
    <dbReference type="NCBI Taxonomy" id="28171"/>
    <lineage>
        <taxon>Bacteria</taxon>
        <taxon>Pseudomonadati</taxon>
        <taxon>Pseudomonadota</taxon>
        <taxon>Gammaproteobacteria</taxon>
        <taxon>Vibrionales</taxon>
        <taxon>Vibrionaceae</taxon>
        <taxon>Vibrio</taxon>
    </lineage>
</organism>
<gene>
    <name evidence="1" type="ORF">VAE063_1000058</name>
</gene>
<evidence type="ECO:0000313" key="1">
    <source>
        <dbReference type="EMBL" id="CAH8188577.1"/>
    </source>
</evidence>
<accession>A0ABM9FI45</accession>
<dbReference type="Proteomes" id="UP001152658">
    <property type="component" value="Unassembled WGS sequence"/>
</dbReference>
<dbReference type="InterPro" id="IPR026988">
    <property type="entry name" value="YaaC-like"/>
</dbReference>
<name>A0ABM9FI45_9VIBR</name>
<dbReference type="RefSeq" id="WP_168524222.1">
    <property type="nucleotide sequence ID" value="NZ_CALYLA010000025.1"/>
</dbReference>
<keyword evidence="2" id="KW-1185">Reference proteome</keyword>
<evidence type="ECO:0000313" key="2">
    <source>
        <dbReference type="Proteomes" id="UP001152658"/>
    </source>
</evidence>
<evidence type="ECO:0008006" key="3">
    <source>
        <dbReference type="Google" id="ProtNLM"/>
    </source>
</evidence>